<organism evidence="1">
    <name type="scientific">termite gut metagenome</name>
    <dbReference type="NCBI Taxonomy" id="433724"/>
    <lineage>
        <taxon>unclassified sequences</taxon>
        <taxon>metagenomes</taxon>
        <taxon>organismal metagenomes</taxon>
    </lineage>
</organism>
<accession>A0A5J4RNZ2</accession>
<comment type="caution">
    <text evidence="1">The sequence shown here is derived from an EMBL/GenBank/DDBJ whole genome shotgun (WGS) entry which is preliminary data.</text>
</comment>
<dbReference type="Pfam" id="PF16398">
    <property type="entry name" value="DUF5007"/>
    <property type="match status" value="1"/>
</dbReference>
<evidence type="ECO:0008006" key="2">
    <source>
        <dbReference type="Google" id="ProtNLM"/>
    </source>
</evidence>
<evidence type="ECO:0000313" key="1">
    <source>
        <dbReference type="EMBL" id="KAA6334793.1"/>
    </source>
</evidence>
<protein>
    <recommendedName>
        <fullName evidence="2">DUF5007 domain-containing protein</fullName>
    </recommendedName>
</protein>
<gene>
    <name evidence="1" type="ORF">EZS27_016921</name>
</gene>
<dbReference type="InterPro" id="IPR032173">
    <property type="entry name" value="DUF5007"/>
</dbReference>
<dbReference type="EMBL" id="SNRY01000960">
    <property type="protein sequence ID" value="KAA6334793.1"/>
    <property type="molecule type" value="Genomic_DNA"/>
</dbReference>
<proteinExistence type="predicted"/>
<dbReference type="AlphaFoldDB" id="A0A5J4RNZ2"/>
<reference evidence="1" key="1">
    <citation type="submission" date="2019-03" db="EMBL/GenBank/DDBJ databases">
        <title>Single cell metagenomics reveals metabolic interactions within the superorganism composed of flagellate Streblomastix strix and complex community of Bacteroidetes bacteria on its surface.</title>
        <authorList>
            <person name="Treitli S.C."/>
            <person name="Kolisko M."/>
            <person name="Husnik F."/>
            <person name="Keeling P."/>
            <person name="Hampl V."/>
        </authorList>
    </citation>
    <scope>NUCLEOTIDE SEQUENCE</scope>
    <source>
        <strain evidence="1">STM</strain>
    </source>
</reference>
<sequence length="347" mass="39381">MKNNTIKFPVILASLIALNSSCVKDFLPDSLDAFDPEAGFTTTVYKPQLGKTTLMTGNFNPGNSTLPFTFEIVNMKRADGREAPELTEFFPVKVWKTPYLGTETSLAEIEAKRETEYRQLFQVRKHSGEFILWSNAISSFVVCAPDSGYVFDVLAQNSGGYKYTTKMRLIPTREVDYEPTNYLGTGLAPNPYVHPTSVTGVREAEKGLGITTEDIQVYFRKNTDIEDDGKGKTLTFRFYDSEYHPIDPDKFNLTRWESLVHGFEMEKTGEYVTYKIAYPIPLLKTVSNYTNPAGDKARVKFSYNRRNSTGMRVDASISLDFAIYTEAHWEILFMFVTGDPLFEDGHF</sequence>
<name>A0A5J4RNZ2_9ZZZZ</name>